<accession>A0AB40CU24</accession>
<dbReference type="RefSeq" id="XP_039143595.1">
    <property type="nucleotide sequence ID" value="XM_039287661.1"/>
</dbReference>
<dbReference type="PANTHER" id="PTHR47461:SF3">
    <property type="entry name" value="PHYTOLONGIN PHYL2.2"/>
    <property type="match status" value="1"/>
</dbReference>
<feature type="transmembrane region" description="Helical" evidence="2">
    <location>
        <begin position="216"/>
        <end position="238"/>
    </location>
</feature>
<dbReference type="GO" id="GO:0016020">
    <property type="term" value="C:membrane"/>
    <property type="evidence" value="ECO:0007669"/>
    <property type="project" value="InterPro"/>
</dbReference>
<dbReference type="AlphaFoldDB" id="A0AB40CU24"/>
<evidence type="ECO:0000313" key="4">
    <source>
        <dbReference type="RefSeq" id="XP_039143595.1"/>
    </source>
</evidence>
<name>A0AB40CU24_DIOCR</name>
<evidence type="ECO:0000256" key="2">
    <source>
        <dbReference type="SAM" id="Phobius"/>
    </source>
</evidence>
<reference evidence="4" key="1">
    <citation type="submission" date="2025-08" db="UniProtKB">
        <authorList>
            <consortium name="RefSeq"/>
        </authorList>
    </citation>
    <scope>IDENTIFICATION</scope>
</reference>
<dbReference type="InterPro" id="IPR044783">
    <property type="entry name" value="PHYL"/>
</dbReference>
<protein>
    <submittedName>
        <fullName evidence="4">Phytolongin Phyl2.2-like</fullName>
    </submittedName>
</protein>
<dbReference type="Gene3D" id="3.30.450.50">
    <property type="entry name" value="Longin domain"/>
    <property type="match status" value="1"/>
</dbReference>
<dbReference type="Proteomes" id="UP001515500">
    <property type="component" value="Chromosome 17"/>
</dbReference>
<keyword evidence="2" id="KW-0472">Membrane</keyword>
<keyword evidence="3" id="KW-1185">Reference proteome</keyword>
<evidence type="ECO:0000313" key="3">
    <source>
        <dbReference type="Proteomes" id="UP001515500"/>
    </source>
</evidence>
<dbReference type="PANTHER" id="PTHR47461">
    <property type="entry name" value="PHYTOLONGIN PHYL1.2"/>
    <property type="match status" value="1"/>
</dbReference>
<proteinExistence type="predicted"/>
<keyword evidence="2" id="KW-1133">Transmembrane helix</keyword>
<evidence type="ECO:0000256" key="1">
    <source>
        <dbReference type="SAM" id="MobiDB-lite"/>
    </source>
</evidence>
<feature type="region of interest" description="Disordered" evidence="1">
    <location>
        <begin position="134"/>
        <end position="155"/>
    </location>
</feature>
<keyword evidence="2" id="KW-0812">Transmembrane</keyword>
<organism evidence="3 4">
    <name type="scientific">Dioscorea cayennensis subsp. rotundata</name>
    <name type="common">White Guinea yam</name>
    <name type="synonym">Dioscorea rotundata</name>
    <dbReference type="NCBI Taxonomy" id="55577"/>
    <lineage>
        <taxon>Eukaryota</taxon>
        <taxon>Viridiplantae</taxon>
        <taxon>Streptophyta</taxon>
        <taxon>Embryophyta</taxon>
        <taxon>Tracheophyta</taxon>
        <taxon>Spermatophyta</taxon>
        <taxon>Magnoliopsida</taxon>
        <taxon>Liliopsida</taxon>
        <taxon>Dioscoreales</taxon>
        <taxon>Dioscoreaceae</taxon>
        <taxon>Dioscorea</taxon>
    </lineage>
</organism>
<dbReference type="GeneID" id="120280715"/>
<gene>
    <name evidence="4" type="primary">LOC120280715</name>
</gene>
<sequence>MASSESPPPPAVLYACVAHGSTILAELLFDHDADLTLDLDDPDLLSTAHRCLTAAPRYHRFYTHTARGRIHAFLIPDPDPFLLFFIIAHESFPRPEALLLLHRLRQAFLSSNLLLDSPSPPCLQNQLLPVLKSLLSPSDPPEETPSPPRSPSPEDALVADPVVDERIDDESKDLKKRSSLAGENRTILVSDDDIGGQIACLSFRQVKQARRVWERLLRVALIVDLVICSFLFLIWIMVCRGFKCLAA</sequence>